<feature type="transmembrane region" description="Helical" evidence="2">
    <location>
        <begin position="33"/>
        <end position="51"/>
    </location>
</feature>
<keyword evidence="2" id="KW-0472">Membrane</keyword>
<dbReference type="AlphaFoldDB" id="A0A6C0LQ77"/>
<name>A0A6C0LQ77_9ZZZZ</name>
<accession>A0A6C0LQ77</accession>
<evidence type="ECO:0000256" key="1">
    <source>
        <dbReference type="SAM" id="MobiDB-lite"/>
    </source>
</evidence>
<protein>
    <submittedName>
        <fullName evidence="3">Uncharacterized protein</fullName>
    </submittedName>
</protein>
<feature type="region of interest" description="Disordered" evidence="1">
    <location>
        <begin position="1"/>
        <end position="20"/>
    </location>
</feature>
<dbReference type="EMBL" id="MN740533">
    <property type="protein sequence ID" value="QHU31891.1"/>
    <property type="molecule type" value="Genomic_DNA"/>
</dbReference>
<keyword evidence="2" id="KW-1133">Transmembrane helix</keyword>
<sequence length="83" mass="9002">MDTPNPSCNKSQAARQRKQHGDPVINDVYFRRFFVPLIVSILVLCGIAVVISTPPGTGVKWDGFAMAFGDTAKAAVRGGARRR</sequence>
<feature type="compositionally biased region" description="Polar residues" evidence="1">
    <location>
        <begin position="1"/>
        <end position="14"/>
    </location>
</feature>
<proteinExistence type="predicted"/>
<evidence type="ECO:0000313" key="3">
    <source>
        <dbReference type="EMBL" id="QHU31891.1"/>
    </source>
</evidence>
<evidence type="ECO:0000256" key="2">
    <source>
        <dbReference type="SAM" id="Phobius"/>
    </source>
</evidence>
<reference evidence="3" key="1">
    <citation type="journal article" date="2020" name="Nature">
        <title>Giant virus diversity and host interactions through global metagenomics.</title>
        <authorList>
            <person name="Schulz F."/>
            <person name="Roux S."/>
            <person name="Paez-Espino D."/>
            <person name="Jungbluth S."/>
            <person name="Walsh D.A."/>
            <person name="Denef V.J."/>
            <person name="McMahon K.D."/>
            <person name="Konstantinidis K.T."/>
            <person name="Eloe-Fadrosh E.A."/>
            <person name="Kyrpides N.C."/>
            <person name="Woyke T."/>
        </authorList>
    </citation>
    <scope>NUCLEOTIDE SEQUENCE</scope>
    <source>
        <strain evidence="3">GVMAG-M-3300027963-41</strain>
    </source>
</reference>
<organism evidence="3">
    <name type="scientific">viral metagenome</name>
    <dbReference type="NCBI Taxonomy" id="1070528"/>
    <lineage>
        <taxon>unclassified sequences</taxon>
        <taxon>metagenomes</taxon>
        <taxon>organismal metagenomes</taxon>
    </lineage>
</organism>
<keyword evidence="2" id="KW-0812">Transmembrane</keyword>